<dbReference type="AlphaFoldDB" id="A0A7J7JA53"/>
<protein>
    <submittedName>
        <fullName evidence="2">Uncharacterized protein</fullName>
    </submittedName>
</protein>
<gene>
    <name evidence="2" type="ORF">EB796_019127</name>
</gene>
<comment type="caution">
    <text evidence="2">The sequence shown here is derived from an EMBL/GenBank/DDBJ whole genome shotgun (WGS) entry which is preliminary data.</text>
</comment>
<evidence type="ECO:0000313" key="3">
    <source>
        <dbReference type="Proteomes" id="UP000593567"/>
    </source>
</evidence>
<reference evidence="2" key="1">
    <citation type="submission" date="2020-06" db="EMBL/GenBank/DDBJ databases">
        <title>Draft genome of Bugula neritina, a colonial animal packing powerful symbionts and potential medicines.</title>
        <authorList>
            <person name="Rayko M."/>
        </authorList>
    </citation>
    <scope>NUCLEOTIDE SEQUENCE [LARGE SCALE GENOMIC DNA]</scope>
    <source>
        <strain evidence="2">Kwan_BN1</strain>
    </source>
</reference>
<dbReference type="Proteomes" id="UP000593567">
    <property type="component" value="Unassembled WGS sequence"/>
</dbReference>
<sequence>MKTSSHSESNLKAERKERDTPKDSRKKTEVSKKRKSDVLVQPIEVTPKTTKVDRQRNGSDADARAAKRAKDDLRDKERKSDKQRNSSRKTD</sequence>
<name>A0A7J7JA53_BUGNE</name>
<evidence type="ECO:0000256" key="1">
    <source>
        <dbReference type="SAM" id="MobiDB-lite"/>
    </source>
</evidence>
<feature type="region of interest" description="Disordered" evidence="1">
    <location>
        <begin position="1"/>
        <end position="91"/>
    </location>
</feature>
<accession>A0A7J7JA53</accession>
<evidence type="ECO:0000313" key="2">
    <source>
        <dbReference type="EMBL" id="KAF6022556.1"/>
    </source>
</evidence>
<dbReference type="EMBL" id="VXIV02002837">
    <property type="protein sequence ID" value="KAF6022556.1"/>
    <property type="molecule type" value="Genomic_DNA"/>
</dbReference>
<organism evidence="2 3">
    <name type="scientific">Bugula neritina</name>
    <name type="common">Brown bryozoan</name>
    <name type="synonym">Sertularia neritina</name>
    <dbReference type="NCBI Taxonomy" id="10212"/>
    <lineage>
        <taxon>Eukaryota</taxon>
        <taxon>Metazoa</taxon>
        <taxon>Spiralia</taxon>
        <taxon>Lophotrochozoa</taxon>
        <taxon>Bryozoa</taxon>
        <taxon>Gymnolaemata</taxon>
        <taxon>Cheilostomatida</taxon>
        <taxon>Flustrina</taxon>
        <taxon>Buguloidea</taxon>
        <taxon>Bugulidae</taxon>
        <taxon>Bugula</taxon>
    </lineage>
</organism>
<proteinExistence type="predicted"/>
<feature type="compositionally biased region" description="Basic and acidic residues" evidence="1">
    <location>
        <begin position="50"/>
        <end position="91"/>
    </location>
</feature>
<feature type="compositionally biased region" description="Basic and acidic residues" evidence="1">
    <location>
        <begin position="9"/>
        <end position="31"/>
    </location>
</feature>
<dbReference type="OrthoDB" id="29024at2759"/>
<keyword evidence="3" id="KW-1185">Reference proteome</keyword>